<dbReference type="Proteomes" id="UP000310108">
    <property type="component" value="Unassembled WGS sequence"/>
</dbReference>
<feature type="transmembrane region" description="Helical" evidence="7">
    <location>
        <begin position="323"/>
        <end position="346"/>
    </location>
</feature>
<evidence type="ECO:0000256" key="3">
    <source>
        <dbReference type="ARBA" id="ARBA00022989"/>
    </source>
</evidence>
<dbReference type="Pfam" id="PF00001">
    <property type="entry name" value="7tm_1"/>
    <property type="match status" value="1"/>
</dbReference>
<dbReference type="Gene3D" id="1.20.1070.10">
    <property type="entry name" value="Rhodopsin 7-helix transmembrane proteins"/>
    <property type="match status" value="1"/>
</dbReference>
<comment type="subcellular location">
    <subcellularLocation>
        <location evidence="1">Membrane</location>
        <topology evidence="1">Multi-pass membrane protein</topology>
    </subcellularLocation>
</comment>
<feature type="transmembrane region" description="Helical" evidence="7">
    <location>
        <begin position="352"/>
        <end position="379"/>
    </location>
</feature>
<dbReference type="AlphaFoldDB" id="A0A4U6XA17"/>
<dbReference type="PANTHER" id="PTHR23112">
    <property type="entry name" value="G PROTEIN-COUPLED RECEPTOR 157-RELATED"/>
    <property type="match status" value="1"/>
</dbReference>
<dbReference type="CDD" id="cd00637">
    <property type="entry name" value="7tm_classA_rhodopsin-like"/>
    <property type="match status" value="1"/>
</dbReference>
<evidence type="ECO:0000256" key="2">
    <source>
        <dbReference type="ARBA" id="ARBA00022692"/>
    </source>
</evidence>
<feature type="transmembrane region" description="Helical" evidence="7">
    <location>
        <begin position="261"/>
        <end position="283"/>
    </location>
</feature>
<proteinExistence type="predicted"/>
<evidence type="ECO:0000256" key="5">
    <source>
        <dbReference type="SAM" id="Coils"/>
    </source>
</evidence>
<feature type="transmembrane region" description="Helical" evidence="7">
    <location>
        <begin position="20"/>
        <end position="42"/>
    </location>
</feature>
<dbReference type="GO" id="GO:0004930">
    <property type="term" value="F:G protein-coupled receptor activity"/>
    <property type="evidence" value="ECO:0007669"/>
    <property type="project" value="InterPro"/>
</dbReference>
<comment type="caution">
    <text evidence="8">The sequence shown here is derived from an EMBL/GenBank/DDBJ whole genome shotgun (WGS) entry which is preliminary data.</text>
</comment>
<evidence type="ECO:0000256" key="6">
    <source>
        <dbReference type="SAM" id="MobiDB-lite"/>
    </source>
</evidence>
<keyword evidence="2 7" id="KW-0812">Transmembrane</keyword>
<feature type="region of interest" description="Disordered" evidence="6">
    <location>
        <begin position="1039"/>
        <end position="1067"/>
    </location>
</feature>
<feature type="transmembrane region" description="Helical" evidence="7">
    <location>
        <begin position="205"/>
        <end position="229"/>
    </location>
</feature>
<dbReference type="GO" id="GO:0007189">
    <property type="term" value="P:adenylate cyclase-activating G protein-coupled receptor signaling pathway"/>
    <property type="evidence" value="ECO:0007669"/>
    <property type="project" value="TreeGrafter"/>
</dbReference>
<dbReference type="SUPFAM" id="SSF81321">
    <property type="entry name" value="Family A G protein-coupled receptor-like"/>
    <property type="match status" value="1"/>
</dbReference>
<evidence type="ECO:0000256" key="7">
    <source>
        <dbReference type="SAM" id="Phobius"/>
    </source>
</evidence>
<name>A0A4U6XA17_9PEZI</name>
<reference evidence="8 9" key="1">
    <citation type="journal article" date="2019" name="PLoS ONE">
        <title>Comparative genome analysis indicates high evolutionary potential of pathogenicity genes in Colletotrichum tanaceti.</title>
        <authorList>
            <person name="Lelwala R.V."/>
            <person name="Korhonen P.K."/>
            <person name="Young N.D."/>
            <person name="Scott J.B."/>
            <person name="Ades P.A."/>
            <person name="Gasser R.B."/>
            <person name="Taylor P.W.J."/>
        </authorList>
    </citation>
    <scope>NUCLEOTIDE SEQUENCE [LARGE SCALE GENOMIC DNA]</scope>
    <source>
        <strain evidence="8">BRIP57314</strain>
    </source>
</reference>
<keyword evidence="4 7" id="KW-0472">Membrane</keyword>
<organism evidence="8 9">
    <name type="scientific">Colletotrichum tanaceti</name>
    <dbReference type="NCBI Taxonomy" id="1306861"/>
    <lineage>
        <taxon>Eukaryota</taxon>
        <taxon>Fungi</taxon>
        <taxon>Dikarya</taxon>
        <taxon>Ascomycota</taxon>
        <taxon>Pezizomycotina</taxon>
        <taxon>Sordariomycetes</taxon>
        <taxon>Hypocreomycetidae</taxon>
        <taxon>Glomerellales</taxon>
        <taxon>Glomerellaceae</taxon>
        <taxon>Colletotrichum</taxon>
        <taxon>Colletotrichum destructivum species complex</taxon>
    </lineage>
</organism>
<evidence type="ECO:0000313" key="8">
    <source>
        <dbReference type="EMBL" id="TKW52164.1"/>
    </source>
</evidence>
<dbReference type="InterPro" id="IPR000276">
    <property type="entry name" value="GPCR_Rhodpsn"/>
</dbReference>
<gene>
    <name evidence="8" type="ORF">CTA1_10516</name>
</gene>
<feature type="compositionally biased region" description="Basic and acidic residues" evidence="6">
    <location>
        <begin position="1051"/>
        <end position="1061"/>
    </location>
</feature>
<keyword evidence="3 7" id="KW-1133">Transmembrane helix</keyword>
<keyword evidence="5" id="KW-0175">Coiled coil</keyword>
<accession>A0A4U6XA17</accession>
<dbReference type="STRING" id="1306861.A0A4U6XA17"/>
<evidence type="ECO:0000256" key="1">
    <source>
        <dbReference type="ARBA" id="ARBA00004141"/>
    </source>
</evidence>
<keyword evidence="9" id="KW-1185">Reference proteome</keyword>
<dbReference type="GO" id="GO:0005886">
    <property type="term" value="C:plasma membrane"/>
    <property type="evidence" value="ECO:0007669"/>
    <property type="project" value="TreeGrafter"/>
</dbReference>
<dbReference type="OrthoDB" id="100006at2759"/>
<feature type="coiled-coil region" evidence="5">
    <location>
        <begin position="951"/>
        <end position="1009"/>
    </location>
</feature>
<dbReference type="PANTHER" id="PTHR23112:SF37">
    <property type="entry name" value="G PROTEIN-COUPLED RECEPTOR GPR1"/>
    <property type="match status" value="1"/>
</dbReference>
<evidence type="ECO:0000313" key="9">
    <source>
        <dbReference type="Proteomes" id="UP000310108"/>
    </source>
</evidence>
<evidence type="ECO:0000256" key="4">
    <source>
        <dbReference type="ARBA" id="ARBA00023136"/>
    </source>
</evidence>
<protein>
    <submittedName>
        <fullName evidence="8">Uncharacterized protein</fullName>
    </submittedName>
</protein>
<feature type="transmembrane region" description="Helical" evidence="7">
    <location>
        <begin position="177"/>
        <end position="198"/>
    </location>
</feature>
<dbReference type="EMBL" id="PJEX01000257">
    <property type="protein sequence ID" value="TKW52164.1"/>
    <property type="molecule type" value="Genomic_DNA"/>
</dbReference>
<sequence length="1067" mass="122992">MSAASQRGSLVPLPEYHRRGLIILTVFSFLSTLATTLLWLFITYKFLSYRRRKWADKRRQARQRQQITVADLPDLTLGLDAPCPGSTGFARLEELDRLASLQELANEAGAQRPDEYDEDDEPEDRSPFPILVYNLLLADLMEAVAYSISIYWVIQDEILAPSSVCWAQGWLGSTSNLAASLFLTAISVNTFLTVGLGYKPPPWTVYVTIASLWIFDFGVNGAGVITAALHPAAVGESFFMRANVWCWISTAYDSWRLWAHYFWVMVSIAVTISLYSFVFFTLWRQKRNCRHLPTKQSTASEESGFHTGREAEPQQLSGYHPAFLIYPFIYIGCVTPLVVGRVTALLGIDLGILYFAFAGSVLAANGLFNSILWTTTILFSAPQDVRNTGLDRFAFVRTPIRDYGHTVIISGPSSRRVPPSDASIHSRKRDWWWWSNLANTTILLVNNAPYSEPRPRPVNQSRALGWSAAMSSCSRSSRSSRSSRCSCDDCFDYRYERTCHVDGCSRKHAFIRIDPKRPDIRIYSDFCVDHTCKYCVLGLEMCSRPKELKDRFCSEHRRCGATGCDRTGDCPMGVPLPWKCPDHKCYVDNCYKTREKLNGYCADHRCRVASCFERRTVDSEYCVDHVSKICRELKCRETVHAGHRCSLHQRCTVKDCKGFRLSISDGGYRDFCDKRKENPMALGDYTEKRCTYKGCDKVCLKGCRSCATHKCTYEGCLSFRDNELDVEKVFCREHGCGGSSCYAVATFIDGGGFRPFCRRHTCTIAGCAEIAELGCRRSGCRAIVSLPLGYCVEHRCKIDKCVNYCDVKTDGICFEHSREDQFRRIKHLEDRLRDRDYHHRPHSALSHHVHNPHFGDLQLRHDKLTRDYDECVSRLNASRDEIRILRTTWVSADDNRTWRKEMEDRNARLLLDLDREQKRTEHWERQAVELGRRIDDLEVLLAEERLRHPNSDEYVRQIADLVRKVEILEEELRVERLSHHAHEGRQHEIDRLRRTIQDLERRLNGDHVKLDQLQSIVAGEREQKDILLGELARRDELERQRREGRRRPRRGSWERRSRDSRPWGSVF</sequence>